<dbReference type="Proteomes" id="UP001291999">
    <property type="component" value="Unassembled WGS sequence"/>
</dbReference>
<dbReference type="NCBIfam" id="TIGR02669">
    <property type="entry name" value="SpoIID_LytB"/>
    <property type="match status" value="1"/>
</dbReference>
<name>A0ABU5KCZ7_9ACTN</name>
<protein>
    <submittedName>
        <fullName evidence="3">SpoIID/LytB domain-containing protein</fullName>
    </submittedName>
</protein>
<evidence type="ECO:0000259" key="2">
    <source>
        <dbReference type="Pfam" id="PF08486"/>
    </source>
</evidence>
<dbReference type="EMBL" id="JAXQPW010000005">
    <property type="protein sequence ID" value="MDZ5662850.1"/>
    <property type="molecule type" value="Genomic_DNA"/>
</dbReference>
<feature type="domain" description="Sporulation stage II protein D amidase enhancer LytB N-terminal" evidence="2">
    <location>
        <begin position="210"/>
        <end position="295"/>
    </location>
</feature>
<proteinExistence type="predicted"/>
<comment type="caution">
    <text evidence="3">The sequence shown here is derived from an EMBL/GenBank/DDBJ whole genome shotgun (WGS) entry which is preliminary data.</text>
</comment>
<sequence length="423" mass="45479">MSRPRHLTRTRSRIRTARLLLGVAAGAMLLPVLPAAPAQADAGEPRRAVETWLTPGSTAITLTGHGFGHGHGLSQYGAQGAAQQGVPWQQIVEFYYPGTTWGAVTGTIRVLITADTGRDVQVVARPGIEVRSLQRNRAWRLPQLPAKKWRLVAAGDDTRVQRTTGGAWRTWRTVPGQAELSSNRGPLTLVLPGARRDYRGTLQSVTSGQGRRQTVNRVGMEAYLRGVVPQEVPALWEPAAVSAQSVAARTYAAFERSHPAAGHYDLCDTTQCQVYGGVDVEHPAATAAIRATAGRGVFHDGRPAFTQFSASNGGHSSAGSMPYLVAQPDPYDGVSGHQYSTWTTTVDDAQVEKHWPAIGDLTSIEVTSRDGYGDWGGRVADMAFVGTTGTARVDGDTVRSTLGLYSDWFTFSVTPRQKGPARQ</sequence>
<dbReference type="Pfam" id="PF08486">
    <property type="entry name" value="SpoIID"/>
    <property type="match status" value="1"/>
</dbReference>
<keyword evidence="4" id="KW-1185">Reference proteome</keyword>
<reference evidence="3 4" key="1">
    <citation type="submission" date="2023-11" db="EMBL/GenBank/DDBJ databases">
        <title>Novel species in genus Nocardioides.</title>
        <authorList>
            <person name="Zhou H."/>
        </authorList>
    </citation>
    <scope>NUCLEOTIDE SEQUENCE [LARGE SCALE GENOMIC DNA]</scope>
    <source>
        <strain evidence="3 4">S-58</strain>
    </source>
</reference>
<gene>
    <name evidence="3" type="ORF">SFC79_13830</name>
</gene>
<evidence type="ECO:0000313" key="3">
    <source>
        <dbReference type="EMBL" id="MDZ5662850.1"/>
    </source>
</evidence>
<feature type="chain" id="PRO_5047495252" evidence="1">
    <location>
        <begin position="41"/>
        <end position="423"/>
    </location>
</feature>
<dbReference type="RefSeq" id="WP_322424794.1">
    <property type="nucleotide sequence ID" value="NZ_JAXQPW010000005.1"/>
</dbReference>
<evidence type="ECO:0000313" key="4">
    <source>
        <dbReference type="Proteomes" id="UP001291999"/>
    </source>
</evidence>
<dbReference type="InterPro" id="IPR013693">
    <property type="entry name" value="SpoIID/LytB_N"/>
</dbReference>
<organism evidence="3 4">
    <name type="scientific">Nocardioides renjunii</name>
    <dbReference type="NCBI Taxonomy" id="3095075"/>
    <lineage>
        <taxon>Bacteria</taxon>
        <taxon>Bacillati</taxon>
        <taxon>Actinomycetota</taxon>
        <taxon>Actinomycetes</taxon>
        <taxon>Propionibacteriales</taxon>
        <taxon>Nocardioidaceae</taxon>
        <taxon>Nocardioides</taxon>
    </lineage>
</organism>
<keyword evidence="1" id="KW-0732">Signal</keyword>
<evidence type="ECO:0000256" key="1">
    <source>
        <dbReference type="SAM" id="SignalP"/>
    </source>
</evidence>
<accession>A0ABU5KCZ7</accession>
<feature type="signal peptide" evidence="1">
    <location>
        <begin position="1"/>
        <end position="40"/>
    </location>
</feature>
<dbReference type="InterPro" id="IPR013486">
    <property type="entry name" value="SpoIID/LytB"/>
</dbReference>